<dbReference type="PANTHER" id="PTHR30055">
    <property type="entry name" value="HTH-TYPE TRANSCRIPTIONAL REGULATOR RUTR"/>
    <property type="match status" value="1"/>
</dbReference>
<evidence type="ECO:0000256" key="2">
    <source>
        <dbReference type="ARBA" id="ARBA00023015"/>
    </source>
</evidence>
<evidence type="ECO:0000256" key="4">
    <source>
        <dbReference type="ARBA" id="ARBA00023163"/>
    </source>
</evidence>
<dbReference type="PROSITE" id="PS01081">
    <property type="entry name" value="HTH_TETR_1"/>
    <property type="match status" value="1"/>
</dbReference>
<dbReference type="SUPFAM" id="SSF46689">
    <property type="entry name" value="Homeodomain-like"/>
    <property type="match status" value="1"/>
</dbReference>
<dbReference type="InterPro" id="IPR036271">
    <property type="entry name" value="Tet_transcr_reg_TetR-rel_C_sf"/>
</dbReference>
<dbReference type="AlphaFoldDB" id="A0A1H0KA42"/>
<dbReference type="InterPro" id="IPR050109">
    <property type="entry name" value="HTH-type_TetR-like_transc_reg"/>
</dbReference>
<dbReference type="InterPro" id="IPR009057">
    <property type="entry name" value="Homeodomain-like_sf"/>
</dbReference>
<keyword evidence="3 5" id="KW-0238">DNA-binding</keyword>
<feature type="domain" description="HTH tetR-type" evidence="6">
    <location>
        <begin position="13"/>
        <end position="73"/>
    </location>
</feature>
<keyword evidence="1" id="KW-0678">Repressor</keyword>
<dbReference type="GO" id="GO:0003700">
    <property type="term" value="F:DNA-binding transcription factor activity"/>
    <property type="evidence" value="ECO:0007669"/>
    <property type="project" value="TreeGrafter"/>
</dbReference>
<dbReference type="Proteomes" id="UP000198741">
    <property type="component" value="Chromosome I"/>
</dbReference>
<sequence>MGSDAPRKRLPPEVRRGMLLAAARGVIAERGLHATTVRDVAAAGEVAVGTVTYHFSSMEEVLAGVLENEMEQYSAEIWSRAASAPTGLAGLGVLVDGLLASDVRTHEHWKLWLDFWALAAHYPQYASWQSRVYRDLHQLTADILRRGRADGSLVVKDPAGEAVEFIALLDGLVVQAYLPGSRLSPARARSVLHSYVRTAMTRHD</sequence>
<dbReference type="PROSITE" id="PS50977">
    <property type="entry name" value="HTH_TETR_2"/>
    <property type="match status" value="1"/>
</dbReference>
<keyword evidence="8" id="KW-1185">Reference proteome</keyword>
<evidence type="ECO:0000256" key="5">
    <source>
        <dbReference type="PROSITE-ProRule" id="PRU00335"/>
    </source>
</evidence>
<evidence type="ECO:0000313" key="7">
    <source>
        <dbReference type="EMBL" id="SDO52825.1"/>
    </source>
</evidence>
<evidence type="ECO:0000256" key="1">
    <source>
        <dbReference type="ARBA" id="ARBA00022491"/>
    </source>
</evidence>
<gene>
    <name evidence="7" type="ORF">SAMN04515671_1229</name>
</gene>
<protein>
    <submittedName>
        <fullName evidence="7">DNA-binding transcriptional regulator, AcrR family</fullName>
    </submittedName>
</protein>
<dbReference type="InterPro" id="IPR039538">
    <property type="entry name" value="BetI_C"/>
</dbReference>
<proteinExistence type="predicted"/>
<dbReference type="PRINTS" id="PR00455">
    <property type="entry name" value="HTHTETR"/>
</dbReference>
<organism evidence="7 8">
    <name type="scientific">Nakamurella panacisegetis</name>
    <dbReference type="NCBI Taxonomy" id="1090615"/>
    <lineage>
        <taxon>Bacteria</taxon>
        <taxon>Bacillati</taxon>
        <taxon>Actinomycetota</taxon>
        <taxon>Actinomycetes</taxon>
        <taxon>Nakamurellales</taxon>
        <taxon>Nakamurellaceae</taxon>
        <taxon>Nakamurella</taxon>
    </lineage>
</organism>
<dbReference type="SUPFAM" id="SSF48498">
    <property type="entry name" value="Tetracyclin repressor-like, C-terminal domain"/>
    <property type="match status" value="1"/>
</dbReference>
<evidence type="ECO:0000313" key="8">
    <source>
        <dbReference type="Proteomes" id="UP000198741"/>
    </source>
</evidence>
<dbReference type="EMBL" id="LT629710">
    <property type="protein sequence ID" value="SDO52825.1"/>
    <property type="molecule type" value="Genomic_DNA"/>
</dbReference>
<dbReference type="STRING" id="1090615.SAMN04515671_1229"/>
<dbReference type="RefSeq" id="WP_090475112.1">
    <property type="nucleotide sequence ID" value="NZ_LT629710.1"/>
</dbReference>
<dbReference type="Pfam" id="PF00440">
    <property type="entry name" value="TetR_N"/>
    <property type="match status" value="1"/>
</dbReference>
<dbReference type="OrthoDB" id="3288227at2"/>
<dbReference type="Gene3D" id="1.10.357.10">
    <property type="entry name" value="Tetracycline Repressor, domain 2"/>
    <property type="match status" value="1"/>
</dbReference>
<dbReference type="InterPro" id="IPR001647">
    <property type="entry name" value="HTH_TetR"/>
</dbReference>
<dbReference type="Pfam" id="PF13977">
    <property type="entry name" value="TetR_C_6"/>
    <property type="match status" value="1"/>
</dbReference>
<evidence type="ECO:0000259" key="6">
    <source>
        <dbReference type="PROSITE" id="PS50977"/>
    </source>
</evidence>
<keyword evidence="4" id="KW-0804">Transcription</keyword>
<dbReference type="InterPro" id="IPR023772">
    <property type="entry name" value="DNA-bd_HTH_TetR-type_CS"/>
</dbReference>
<dbReference type="PANTHER" id="PTHR30055:SF228">
    <property type="entry name" value="TRANSCRIPTIONAL REGULATOR-RELATED"/>
    <property type="match status" value="1"/>
</dbReference>
<dbReference type="GO" id="GO:0000976">
    <property type="term" value="F:transcription cis-regulatory region binding"/>
    <property type="evidence" value="ECO:0007669"/>
    <property type="project" value="TreeGrafter"/>
</dbReference>
<reference evidence="7 8" key="1">
    <citation type="submission" date="2016-10" db="EMBL/GenBank/DDBJ databases">
        <authorList>
            <person name="de Groot N.N."/>
        </authorList>
    </citation>
    <scope>NUCLEOTIDE SEQUENCE [LARGE SCALE GENOMIC DNA]</scope>
    <source>
        <strain evidence="8">P4-7,KCTC 19426,CECT 7604</strain>
    </source>
</reference>
<keyword evidence="2" id="KW-0805">Transcription regulation</keyword>
<accession>A0A1H0KA42</accession>
<evidence type="ECO:0000256" key="3">
    <source>
        <dbReference type="ARBA" id="ARBA00023125"/>
    </source>
</evidence>
<feature type="DNA-binding region" description="H-T-H motif" evidence="5">
    <location>
        <begin position="36"/>
        <end position="55"/>
    </location>
</feature>
<name>A0A1H0KA42_9ACTN</name>